<organism evidence="6 7">
    <name type="scientific">Nitrolancea hollandica Lb</name>
    <dbReference type="NCBI Taxonomy" id="1129897"/>
    <lineage>
        <taxon>Bacteria</taxon>
        <taxon>Pseudomonadati</taxon>
        <taxon>Thermomicrobiota</taxon>
        <taxon>Thermomicrobia</taxon>
        <taxon>Sphaerobacterales</taxon>
        <taxon>Sphaerobacterineae</taxon>
        <taxon>Sphaerobacteraceae</taxon>
        <taxon>Nitrolancea</taxon>
    </lineage>
</organism>
<protein>
    <submittedName>
        <fullName evidence="6">Glyoxylate reductase</fullName>
        <ecNumber evidence="6">1.1.1.26</ecNumber>
    </submittedName>
</protein>
<dbReference type="InterPro" id="IPR006139">
    <property type="entry name" value="D-isomer_2_OHA_DH_cat_dom"/>
</dbReference>
<dbReference type="CDD" id="cd05301">
    <property type="entry name" value="GDH"/>
    <property type="match status" value="1"/>
</dbReference>
<dbReference type="RefSeq" id="WP_008474715.1">
    <property type="nucleotide sequence ID" value="NZ_CAGS01000033.1"/>
</dbReference>
<dbReference type="SUPFAM" id="SSF51735">
    <property type="entry name" value="NAD(P)-binding Rossmann-fold domains"/>
    <property type="match status" value="1"/>
</dbReference>
<dbReference type="InterPro" id="IPR029753">
    <property type="entry name" value="D-isomer_DH_CS"/>
</dbReference>
<comment type="caution">
    <text evidence="6">The sequence shown here is derived from an EMBL/GenBank/DDBJ whole genome shotgun (WGS) entry which is preliminary data.</text>
</comment>
<dbReference type="GO" id="GO:0051287">
    <property type="term" value="F:NAD binding"/>
    <property type="evidence" value="ECO:0007669"/>
    <property type="project" value="InterPro"/>
</dbReference>
<proteinExistence type="inferred from homology"/>
<dbReference type="InterPro" id="IPR050223">
    <property type="entry name" value="D-isomer_2-hydroxyacid_DH"/>
</dbReference>
<evidence type="ECO:0000313" key="6">
    <source>
        <dbReference type="EMBL" id="CCF82552.1"/>
    </source>
</evidence>
<dbReference type="GO" id="GO:0047964">
    <property type="term" value="F:glyoxylate reductase (NADH) activity"/>
    <property type="evidence" value="ECO:0007669"/>
    <property type="project" value="UniProtKB-EC"/>
</dbReference>
<dbReference type="PROSITE" id="PS00670">
    <property type="entry name" value="D_2_HYDROXYACID_DH_2"/>
    <property type="match status" value="1"/>
</dbReference>
<dbReference type="PROSITE" id="PS00065">
    <property type="entry name" value="D_2_HYDROXYACID_DH_1"/>
    <property type="match status" value="1"/>
</dbReference>
<dbReference type="EMBL" id="CAGS01000033">
    <property type="protein sequence ID" value="CCF82552.1"/>
    <property type="molecule type" value="Genomic_DNA"/>
</dbReference>
<dbReference type="GO" id="GO:0005829">
    <property type="term" value="C:cytosol"/>
    <property type="evidence" value="ECO:0007669"/>
    <property type="project" value="TreeGrafter"/>
</dbReference>
<dbReference type="GO" id="GO:0030267">
    <property type="term" value="F:glyoxylate reductase (NADPH) activity"/>
    <property type="evidence" value="ECO:0007669"/>
    <property type="project" value="TreeGrafter"/>
</dbReference>
<feature type="domain" description="D-isomer specific 2-hydroxyacid dehydrogenase NAD-binding" evidence="5">
    <location>
        <begin position="107"/>
        <end position="285"/>
    </location>
</feature>
<dbReference type="GO" id="GO:0016618">
    <property type="term" value="F:hydroxypyruvate reductase [NAD(P)H] activity"/>
    <property type="evidence" value="ECO:0007669"/>
    <property type="project" value="TreeGrafter"/>
</dbReference>
<name>I4ECZ0_9BACT</name>
<dbReference type="PANTHER" id="PTHR10996:SF257">
    <property type="entry name" value="GLYOXYLATE REDUCTASE 1"/>
    <property type="match status" value="1"/>
</dbReference>
<dbReference type="Proteomes" id="UP000004221">
    <property type="component" value="Unassembled WGS sequence"/>
</dbReference>
<reference evidence="6 7" key="1">
    <citation type="journal article" date="2012" name="ISME J.">
        <title>Nitrification expanded: discovery, physiology and genomics of a nitrite-oxidizing bacterium from the phylum Chloroflexi.</title>
        <authorList>
            <person name="Sorokin D.Y."/>
            <person name="Lucker S."/>
            <person name="Vejmelkova D."/>
            <person name="Kostrikina N.A."/>
            <person name="Kleerebezem R."/>
            <person name="Rijpstra W.I."/>
            <person name="Damste J.S."/>
            <person name="Le Paslier D."/>
            <person name="Muyzer G."/>
            <person name="Wagner M."/>
            <person name="van Loosdrecht M.C."/>
            <person name="Daims H."/>
        </authorList>
    </citation>
    <scope>NUCLEOTIDE SEQUENCE [LARGE SCALE GENOMIC DNA]</scope>
    <source>
        <strain evidence="7">none</strain>
    </source>
</reference>
<accession>I4ECZ0</accession>
<feature type="domain" description="D-isomer specific 2-hydroxyacid dehydrogenase catalytic" evidence="4">
    <location>
        <begin position="3"/>
        <end position="317"/>
    </location>
</feature>
<evidence type="ECO:0000256" key="1">
    <source>
        <dbReference type="ARBA" id="ARBA00005854"/>
    </source>
</evidence>
<dbReference type="InterPro" id="IPR006140">
    <property type="entry name" value="D-isomer_DH_NAD-bd"/>
</dbReference>
<evidence type="ECO:0000259" key="4">
    <source>
        <dbReference type="Pfam" id="PF00389"/>
    </source>
</evidence>
<dbReference type="FunFam" id="3.40.50.720:FF:000462">
    <property type="entry name" value="Glyoxylate reductase (NADP+)"/>
    <property type="match status" value="1"/>
</dbReference>
<gene>
    <name evidence="6" type="primary">gyaR</name>
    <name evidence="6" type="ORF">NITHO_1280007</name>
</gene>
<dbReference type="EC" id="1.1.1.26" evidence="6"/>
<evidence type="ECO:0000259" key="5">
    <source>
        <dbReference type="Pfam" id="PF02826"/>
    </source>
</evidence>
<dbReference type="PANTHER" id="PTHR10996">
    <property type="entry name" value="2-HYDROXYACID DEHYDROGENASE-RELATED"/>
    <property type="match status" value="1"/>
</dbReference>
<keyword evidence="7" id="KW-1185">Reference proteome</keyword>
<evidence type="ECO:0000313" key="7">
    <source>
        <dbReference type="Proteomes" id="UP000004221"/>
    </source>
</evidence>
<dbReference type="InterPro" id="IPR029752">
    <property type="entry name" value="D-isomer_DH_CS1"/>
</dbReference>
<dbReference type="InterPro" id="IPR036291">
    <property type="entry name" value="NAD(P)-bd_dom_sf"/>
</dbReference>
<keyword evidence="2 3" id="KW-0560">Oxidoreductase</keyword>
<dbReference type="Pfam" id="PF02826">
    <property type="entry name" value="2-Hacid_dh_C"/>
    <property type="match status" value="1"/>
</dbReference>
<dbReference type="Pfam" id="PF00389">
    <property type="entry name" value="2-Hacid_dh"/>
    <property type="match status" value="1"/>
</dbReference>
<dbReference type="Gene3D" id="3.40.50.720">
    <property type="entry name" value="NAD(P)-binding Rossmann-like Domain"/>
    <property type="match status" value="2"/>
</dbReference>
<dbReference type="AlphaFoldDB" id="I4ECZ0"/>
<sequence length="326" mass="34758">MRIAVTRRIPESGLQLLADSAEVSLWEGNRPPTREELVALAEGADGLLTLLTDRVDGALLDRLPSVRVVSNYAVGFDNIDVPACTARGVAVCTTPDVLTDTTADFAFALLMAVARRVKESADSVQAGEWISWDPLGFLGEDVFGATLGIVGMGRIGRAVARRARGFDMRILYTDRGERAAGEPEGSAERVDLDTLLLESDFVSLHVPLTAETRGMIGRRELELMKRSAILINTARGAVVDTEALADALEAGVIWGAGLDVTEPEPLPATHRLPGLPRVIVTPHIASATATTRSRMAVLAARNALAVLHGEPPPRCLNPEVLGHARG</sequence>
<dbReference type="SUPFAM" id="SSF52283">
    <property type="entry name" value="Formate/glycerate dehydrogenase catalytic domain-like"/>
    <property type="match status" value="1"/>
</dbReference>
<evidence type="ECO:0000256" key="2">
    <source>
        <dbReference type="ARBA" id="ARBA00023002"/>
    </source>
</evidence>
<comment type="similarity">
    <text evidence="1 3">Belongs to the D-isomer specific 2-hydroxyacid dehydrogenase family.</text>
</comment>
<evidence type="ECO:0000256" key="3">
    <source>
        <dbReference type="RuleBase" id="RU003719"/>
    </source>
</evidence>
<dbReference type="PROSITE" id="PS00671">
    <property type="entry name" value="D_2_HYDROXYACID_DH_3"/>
    <property type="match status" value="1"/>
</dbReference>